<feature type="chain" id="PRO_5006139682" evidence="1">
    <location>
        <begin position="23"/>
        <end position="142"/>
    </location>
</feature>
<evidence type="ECO:0000313" key="3">
    <source>
        <dbReference type="Proteomes" id="UP000050471"/>
    </source>
</evidence>
<organism evidence="2 3">
    <name type="scientific">Aliiroseovarius crassostreae</name>
    <dbReference type="NCBI Taxonomy" id="154981"/>
    <lineage>
        <taxon>Bacteria</taxon>
        <taxon>Pseudomonadati</taxon>
        <taxon>Pseudomonadota</taxon>
        <taxon>Alphaproteobacteria</taxon>
        <taxon>Rhodobacterales</taxon>
        <taxon>Paracoccaceae</taxon>
        <taxon>Aliiroseovarius</taxon>
    </lineage>
</organism>
<keyword evidence="3" id="KW-1185">Reference proteome</keyword>
<evidence type="ECO:0000256" key="1">
    <source>
        <dbReference type="SAM" id="SignalP"/>
    </source>
</evidence>
<protein>
    <submittedName>
        <fullName evidence="2">Uncharacterized protein</fullName>
    </submittedName>
</protein>
<dbReference type="EMBL" id="LKBA01000023">
    <property type="protein sequence ID" value="KPN62032.1"/>
    <property type="molecule type" value="Genomic_DNA"/>
</dbReference>
<comment type="caution">
    <text evidence="2">The sequence shown here is derived from an EMBL/GenBank/DDBJ whole genome shotgun (WGS) entry which is preliminary data.</text>
</comment>
<accession>A0A0P7HZM7</accession>
<feature type="signal peptide" evidence="1">
    <location>
        <begin position="1"/>
        <end position="22"/>
    </location>
</feature>
<proteinExistence type="predicted"/>
<dbReference type="STRING" id="154981.AKJ29_05380"/>
<evidence type="ECO:0000313" key="2">
    <source>
        <dbReference type="EMBL" id="KPN62032.1"/>
    </source>
</evidence>
<reference evidence="2 3" key="1">
    <citation type="submission" date="2015-09" db="EMBL/GenBank/DDBJ databases">
        <title>Draft genome sequence of Aliiroseovarius crassostreae CV919-312TSm, the causative agent of Roseovarius Oyster Disease (formerly Juvenile Oyster Disease).</title>
        <authorList>
            <person name="Kessner L."/>
            <person name="Spinard E."/>
            <person name="Nelson D."/>
        </authorList>
    </citation>
    <scope>NUCLEOTIDE SEQUENCE [LARGE SCALE GENOMIC DNA]</scope>
    <source>
        <strain evidence="2 3">CV919-312</strain>
    </source>
</reference>
<gene>
    <name evidence="2" type="ORF">AKJ29_05380</name>
</gene>
<keyword evidence="1" id="KW-0732">Signal</keyword>
<sequence length="142" mass="15457">MFTKFLAVAVISLGASLGQATAAEYYCKIQKESSGGDAGSLPPDLYVWHDEKTGEVKVLDGLIQEMFGDPIEGQVAVDNAKRITFAYSVKKVPGKNQYGGKVLAHDLAYRLTIQKSDLSATMSMKPRGFRNTFRSTGTCQVK</sequence>
<dbReference type="OrthoDB" id="7874279at2"/>
<dbReference type="Proteomes" id="UP000050471">
    <property type="component" value="Unassembled WGS sequence"/>
</dbReference>
<dbReference type="RefSeq" id="WP_055192682.1">
    <property type="nucleotide sequence ID" value="NZ_FPBS01000040.1"/>
</dbReference>
<name>A0A0P7HZM7_9RHOB</name>
<dbReference type="AlphaFoldDB" id="A0A0P7HZM7"/>